<keyword evidence="7 15" id="KW-0479">Metal-binding</keyword>
<keyword evidence="11" id="KW-0482">Metalloprotease</keyword>
<dbReference type="GO" id="GO:0043171">
    <property type="term" value="P:peptide catabolic process"/>
    <property type="evidence" value="ECO:0007669"/>
    <property type="project" value="TreeGrafter"/>
</dbReference>
<dbReference type="GO" id="GO:0008270">
    <property type="term" value="F:zinc ion binding"/>
    <property type="evidence" value="ECO:0007669"/>
    <property type="project" value="InterPro"/>
</dbReference>
<dbReference type="InterPro" id="IPR034016">
    <property type="entry name" value="M1_APN-typ"/>
</dbReference>
<dbReference type="GO" id="GO:0006508">
    <property type="term" value="P:proteolysis"/>
    <property type="evidence" value="ECO:0007669"/>
    <property type="project" value="UniProtKB-KW"/>
</dbReference>
<keyword evidence="3 19" id="KW-0031">Aminopeptidase</keyword>
<evidence type="ECO:0000313" key="19">
    <source>
        <dbReference type="EMBL" id="KAB7496780.1"/>
    </source>
</evidence>
<evidence type="ECO:0000259" key="17">
    <source>
        <dbReference type="Pfam" id="PF01433"/>
    </source>
</evidence>
<keyword evidence="4" id="KW-1003">Cell membrane</keyword>
<feature type="site" description="Transition state stabilizer" evidence="16">
    <location>
        <position position="220"/>
    </location>
</feature>
<dbReference type="Pfam" id="PF01433">
    <property type="entry name" value="Peptidase_M1"/>
    <property type="match status" value="1"/>
</dbReference>
<dbReference type="CDD" id="cd09601">
    <property type="entry name" value="M1_APN-Q_like"/>
    <property type="match status" value="1"/>
</dbReference>
<feature type="binding site" evidence="15">
    <location>
        <position position="138"/>
    </location>
    <ligand>
        <name>Zn(2+)</name>
        <dbReference type="ChEBI" id="CHEBI:29105"/>
        <note>catalytic</note>
    </ligand>
</feature>
<dbReference type="InterPro" id="IPR014782">
    <property type="entry name" value="Peptidase_M1_dom"/>
</dbReference>
<dbReference type="FunFam" id="2.60.40.1910:FF:000008">
    <property type="entry name" value="Aminopeptidase"/>
    <property type="match status" value="1"/>
</dbReference>
<dbReference type="GO" id="GO:0005886">
    <property type="term" value="C:plasma membrane"/>
    <property type="evidence" value="ECO:0007669"/>
    <property type="project" value="UniProtKB-SubCell"/>
</dbReference>
<dbReference type="GO" id="GO:0042277">
    <property type="term" value="F:peptide binding"/>
    <property type="evidence" value="ECO:0007669"/>
    <property type="project" value="TreeGrafter"/>
</dbReference>
<dbReference type="GO" id="GO:0098552">
    <property type="term" value="C:side of membrane"/>
    <property type="evidence" value="ECO:0007669"/>
    <property type="project" value="UniProtKB-KW"/>
</dbReference>
<dbReference type="PANTHER" id="PTHR11533">
    <property type="entry name" value="PROTEASE M1 ZINC METALLOPROTEASE"/>
    <property type="match status" value="1"/>
</dbReference>
<feature type="binding site" evidence="15">
    <location>
        <position position="134"/>
    </location>
    <ligand>
        <name>Zn(2+)</name>
        <dbReference type="ChEBI" id="CHEBI:29105"/>
        <note>catalytic</note>
    </ligand>
</feature>
<evidence type="ECO:0000256" key="13">
    <source>
        <dbReference type="ARBA" id="ARBA00023180"/>
    </source>
</evidence>
<feature type="domain" description="ERAP1-like C-terminal" evidence="18">
    <location>
        <begin position="374"/>
        <end position="640"/>
    </location>
</feature>
<evidence type="ECO:0000256" key="11">
    <source>
        <dbReference type="ARBA" id="ARBA00023049"/>
    </source>
</evidence>
<gene>
    <name evidence="19" type="primary">ANPEP_3</name>
    <name evidence="19" type="ORF">Anas_07904</name>
</gene>
<dbReference type="FunFam" id="1.10.390.10:FF:000013">
    <property type="entry name" value="Aminopeptidase N"/>
    <property type="match status" value="1"/>
</dbReference>
<evidence type="ECO:0000256" key="3">
    <source>
        <dbReference type="ARBA" id="ARBA00022438"/>
    </source>
</evidence>
<dbReference type="Proteomes" id="UP000326759">
    <property type="component" value="Unassembled WGS sequence"/>
</dbReference>
<dbReference type="Gene3D" id="2.60.40.1910">
    <property type="match status" value="1"/>
</dbReference>
<feature type="binding site" evidence="15">
    <location>
        <position position="157"/>
    </location>
    <ligand>
        <name>Zn(2+)</name>
        <dbReference type="ChEBI" id="CHEBI:29105"/>
        <note>catalytic</note>
    </ligand>
</feature>
<evidence type="ECO:0000256" key="5">
    <source>
        <dbReference type="ARBA" id="ARBA00022622"/>
    </source>
</evidence>
<evidence type="ECO:0000256" key="6">
    <source>
        <dbReference type="ARBA" id="ARBA00022670"/>
    </source>
</evidence>
<comment type="caution">
    <text evidence="19">The sequence shown here is derived from an EMBL/GenBank/DDBJ whole genome shotgun (WGS) entry which is preliminary data.</text>
</comment>
<keyword evidence="5" id="KW-0449">Lipoprotein</keyword>
<evidence type="ECO:0000256" key="10">
    <source>
        <dbReference type="ARBA" id="ARBA00022833"/>
    </source>
</evidence>
<keyword evidence="10 15" id="KW-0862">Zinc</keyword>
<feature type="active site" description="Proton acceptor" evidence="14">
    <location>
        <position position="135"/>
    </location>
</feature>
<dbReference type="GO" id="GO:0005615">
    <property type="term" value="C:extracellular space"/>
    <property type="evidence" value="ECO:0007669"/>
    <property type="project" value="TreeGrafter"/>
</dbReference>
<dbReference type="Gene3D" id="2.60.40.1730">
    <property type="entry name" value="tricorn interacting facor f3 domain"/>
    <property type="match status" value="1"/>
</dbReference>
<evidence type="ECO:0000256" key="2">
    <source>
        <dbReference type="ARBA" id="ARBA00010136"/>
    </source>
</evidence>
<feature type="domain" description="Peptidase M1 membrane alanine aminopeptidase" evidence="17">
    <location>
        <begin position="65"/>
        <end position="287"/>
    </location>
</feature>
<reference evidence="19 20" key="1">
    <citation type="journal article" date="2019" name="PLoS Biol.">
        <title>Sex chromosomes control vertical transmission of feminizing Wolbachia symbionts in an isopod.</title>
        <authorList>
            <person name="Becking T."/>
            <person name="Chebbi M.A."/>
            <person name="Giraud I."/>
            <person name="Moumen B."/>
            <person name="Laverre T."/>
            <person name="Caubet Y."/>
            <person name="Peccoud J."/>
            <person name="Gilbert C."/>
            <person name="Cordaux R."/>
        </authorList>
    </citation>
    <scope>NUCLEOTIDE SEQUENCE [LARGE SCALE GENOMIC DNA]</scope>
    <source>
        <strain evidence="19">ANa2</strain>
        <tissue evidence="19">Whole body excluding digestive tract and cuticle</tissue>
    </source>
</reference>
<dbReference type="Gene3D" id="1.25.50.20">
    <property type="match status" value="1"/>
</dbReference>
<dbReference type="PRINTS" id="PR00756">
    <property type="entry name" value="ALADIPTASE"/>
</dbReference>
<dbReference type="SUPFAM" id="SSF55486">
    <property type="entry name" value="Metalloproteases ('zincins'), catalytic domain"/>
    <property type="match status" value="1"/>
</dbReference>
<accession>A0A5N5SVT1</accession>
<dbReference type="InterPro" id="IPR050344">
    <property type="entry name" value="Peptidase_M1_aminopeptidases"/>
</dbReference>
<dbReference type="InterPro" id="IPR042097">
    <property type="entry name" value="Aminopeptidase_N-like_N_sf"/>
</dbReference>
<evidence type="ECO:0000256" key="15">
    <source>
        <dbReference type="PIRSR" id="PIRSR634016-3"/>
    </source>
</evidence>
<evidence type="ECO:0000256" key="9">
    <source>
        <dbReference type="ARBA" id="ARBA00022801"/>
    </source>
</evidence>
<dbReference type="AlphaFoldDB" id="A0A5N5SVT1"/>
<sequence>MSNMQINRTVPIPGSDFVWNEFKRSLPMSTYLVAFLISNFTTHSTVIPQITRVWSRRSILRNTSYAAYIAPKALKFYENYFGVRYPLNKLDLVTLPSYPVPGMENFGLIITKEDSLATKNKGSQKEWVATVTAHEIAHQWAGDLVTPQSWSQSWLSEGFASYFAAKSLDKVEPQLEATNHMMVDHVRIVMIGDEELHLGQTLEIKHFDPLVQDTKNIHIYYKGAAVLRMLNSVLGEDLFAKGIKNYFRKYRFKCVTERDFYDIFTTGNFSFVKDDLPTSINNIMKGWTTQESYPLLTVNRLDNGTISIRQDIFTEKKNESRNSALNDVRVSSTWWIPISYYTSKDSNFSTSPKAWYPPTHEPLLLNENVLPGSWIVLNSQQSCYLRVNYDNDLWDAISKQLILDHTKIHLLNRAQLFMDAFHLFEKGHIDIDKALGLMRYLGKERNYIPFYTAMRSFSQIEVKMRGNSHYDLLKSFLSSIILPMTEGKFANTYTERKRSQIALSWACLIQIKNATIIAKKLFRKWEEENDFSIFSELAKKSLLCSAVESGSEEEWGVVFRRAFDTETPNEVTSILREALSCSDNKTRIESLLNFIVEGSHTLSYNDAMDMYNYLVRSKRWNELTWNHLNEQFNNLMMRYDFIPIPFVVTPRDLEKFLTILKKFDPCEKDLFQSYVEENIKFAAEGGRTISQVTKWLVKMAPFEAPK</sequence>
<dbReference type="InterPro" id="IPR027268">
    <property type="entry name" value="Peptidase_M4/M1_CTD_sf"/>
</dbReference>
<dbReference type="InterPro" id="IPR001930">
    <property type="entry name" value="Peptidase_M1"/>
</dbReference>
<evidence type="ECO:0000256" key="1">
    <source>
        <dbReference type="ARBA" id="ARBA00004609"/>
    </source>
</evidence>
<dbReference type="EMBL" id="SEYY01021044">
    <property type="protein sequence ID" value="KAB7496780.1"/>
    <property type="molecule type" value="Genomic_DNA"/>
</dbReference>
<proteinExistence type="inferred from homology"/>
<keyword evidence="9" id="KW-0378">Hydrolase</keyword>
<dbReference type="InterPro" id="IPR024571">
    <property type="entry name" value="ERAP1-like_C_dom"/>
</dbReference>
<keyword evidence="5" id="KW-0336">GPI-anchor</keyword>
<name>A0A5N5SVT1_9CRUS</name>
<evidence type="ECO:0000256" key="8">
    <source>
        <dbReference type="ARBA" id="ARBA00022729"/>
    </source>
</evidence>
<comment type="similarity">
    <text evidence="2">Belongs to the peptidase M1 family.</text>
</comment>
<keyword evidence="6" id="KW-0645">Protease</keyword>
<evidence type="ECO:0000256" key="16">
    <source>
        <dbReference type="PIRSR" id="PIRSR634016-4"/>
    </source>
</evidence>
<comment type="subcellular location">
    <subcellularLocation>
        <location evidence="1">Cell membrane</location>
        <topology evidence="1">Lipid-anchor</topology>
        <topology evidence="1">GPI-anchor</topology>
    </subcellularLocation>
</comment>
<evidence type="ECO:0000313" key="20">
    <source>
        <dbReference type="Proteomes" id="UP000326759"/>
    </source>
</evidence>
<dbReference type="GO" id="GO:0005737">
    <property type="term" value="C:cytoplasm"/>
    <property type="evidence" value="ECO:0007669"/>
    <property type="project" value="TreeGrafter"/>
</dbReference>
<evidence type="ECO:0000259" key="18">
    <source>
        <dbReference type="Pfam" id="PF11838"/>
    </source>
</evidence>
<evidence type="ECO:0000256" key="7">
    <source>
        <dbReference type="ARBA" id="ARBA00022723"/>
    </source>
</evidence>
<dbReference type="Pfam" id="PF11838">
    <property type="entry name" value="ERAP1_C"/>
    <property type="match status" value="1"/>
</dbReference>
<dbReference type="Gene3D" id="1.10.390.10">
    <property type="entry name" value="Neutral Protease Domain 2"/>
    <property type="match status" value="1"/>
</dbReference>
<keyword evidence="8" id="KW-0732">Signal</keyword>
<protein>
    <submittedName>
        <fullName evidence="19">Aminopeptidase Ey</fullName>
    </submittedName>
</protein>
<dbReference type="PANTHER" id="PTHR11533:SF294">
    <property type="entry name" value="THYROTROPIN-RELEASING HORMONE-DEGRADING ECTOENZYME"/>
    <property type="match status" value="1"/>
</dbReference>
<evidence type="ECO:0000256" key="14">
    <source>
        <dbReference type="PIRSR" id="PIRSR634016-1"/>
    </source>
</evidence>
<organism evidence="19 20">
    <name type="scientific">Armadillidium nasatum</name>
    <dbReference type="NCBI Taxonomy" id="96803"/>
    <lineage>
        <taxon>Eukaryota</taxon>
        <taxon>Metazoa</taxon>
        <taxon>Ecdysozoa</taxon>
        <taxon>Arthropoda</taxon>
        <taxon>Crustacea</taxon>
        <taxon>Multicrustacea</taxon>
        <taxon>Malacostraca</taxon>
        <taxon>Eumalacostraca</taxon>
        <taxon>Peracarida</taxon>
        <taxon>Isopoda</taxon>
        <taxon>Oniscidea</taxon>
        <taxon>Crinocheta</taxon>
        <taxon>Armadillidiidae</taxon>
        <taxon>Armadillidium</taxon>
    </lineage>
</organism>
<keyword evidence="13" id="KW-0325">Glycoprotein</keyword>
<dbReference type="OrthoDB" id="10031169at2759"/>
<keyword evidence="20" id="KW-1185">Reference proteome</keyword>
<evidence type="ECO:0000256" key="4">
    <source>
        <dbReference type="ARBA" id="ARBA00022475"/>
    </source>
</evidence>
<evidence type="ECO:0000256" key="12">
    <source>
        <dbReference type="ARBA" id="ARBA00023136"/>
    </source>
</evidence>
<comment type="cofactor">
    <cofactor evidence="15">
        <name>Zn(2+)</name>
        <dbReference type="ChEBI" id="CHEBI:29105"/>
    </cofactor>
    <text evidence="15">Binds 1 zinc ion per subunit.</text>
</comment>
<dbReference type="GO" id="GO:0070006">
    <property type="term" value="F:metalloaminopeptidase activity"/>
    <property type="evidence" value="ECO:0007669"/>
    <property type="project" value="TreeGrafter"/>
</dbReference>
<keyword evidence="12" id="KW-0472">Membrane</keyword>